<organism evidence="1 2">
    <name type="scientific">Mycobacterium phage Koko</name>
    <dbReference type="NCBI Taxonomy" id="2047840"/>
    <lineage>
        <taxon>Viruses</taxon>
        <taxon>Duplodnaviria</taxon>
        <taxon>Heunggongvirae</taxon>
        <taxon>Uroviricota</taxon>
        <taxon>Caudoviricetes</taxon>
        <taxon>Gladiatorvirus</taxon>
        <taxon>Gladiatorvirus koko</taxon>
    </lineage>
</organism>
<name>A0A2H4PDL7_9CAUD</name>
<sequence>MKFGERFSMMVFFTAEFLANVGLDSAKRETKDEFYRAVERNPEIIVPFHHTLKQSHTFHHLHNMVAIQTEAVALRAQLAIEGPR</sequence>
<keyword evidence="2" id="KW-1185">Reference proteome</keyword>
<proteinExistence type="predicted"/>
<dbReference type="Proteomes" id="UP000241798">
    <property type="component" value="Segment"/>
</dbReference>
<evidence type="ECO:0000313" key="2">
    <source>
        <dbReference type="Proteomes" id="UP000241798"/>
    </source>
</evidence>
<accession>A0A2H4PDL7</accession>
<protein>
    <submittedName>
        <fullName evidence="1">Uncharacterized protein</fullName>
    </submittedName>
</protein>
<gene>
    <name evidence="1" type="ORF">SEA_KOKO_45</name>
</gene>
<reference evidence="1 2" key="1">
    <citation type="submission" date="2017-10" db="EMBL/GenBank/DDBJ databases">
        <authorList>
            <person name="Chen M."/>
            <person name="Kallman A."/>
            <person name="Luo C."/>
            <person name="Martin J."/>
            <person name="Nguyen T."/>
            <person name="Pierce C."/>
            <person name="Ramos K."/>
            <person name="Smith E."/>
            <person name="Giorgia P."/>
            <person name="Ellis O."/>
            <person name="Reddi K."/>
            <person name="Moberg-Parker J."/>
            <person name="Garlena R.A."/>
            <person name="Russell D.A."/>
            <person name="Pope W.H."/>
            <person name="Jacobs-Sera D."/>
            <person name="Hendrix R.W."/>
            <person name="Hatfull G.F."/>
        </authorList>
    </citation>
    <scope>NUCLEOTIDE SEQUENCE [LARGE SCALE GENOMIC DNA]</scope>
</reference>
<dbReference type="EMBL" id="MG099945">
    <property type="protein sequence ID" value="ATW60335.1"/>
    <property type="molecule type" value="Genomic_DNA"/>
</dbReference>
<evidence type="ECO:0000313" key="1">
    <source>
        <dbReference type="EMBL" id="ATW60335.1"/>
    </source>
</evidence>